<dbReference type="Proteomes" id="UP001234178">
    <property type="component" value="Unassembled WGS sequence"/>
</dbReference>
<keyword evidence="2" id="KW-1185">Reference proteome</keyword>
<dbReference type="EMBL" id="JAOYFB010000005">
    <property type="protein sequence ID" value="KAK4017319.1"/>
    <property type="molecule type" value="Genomic_DNA"/>
</dbReference>
<gene>
    <name evidence="1" type="ORF">OUZ56_032266</name>
</gene>
<proteinExistence type="predicted"/>
<protein>
    <submittedName>
        <fullName evidence="1">Uncharacterized protein</fullName>
    </submittedName>
</protein>
<evidence type="ECO:0000313" key="2">
    <source>
        <dbReference type="Proteomes" id="UP001234178"/>
    </source>
</evidence>
<sequence>MNLRHATDGAQEPIVDEVGRKKKTCTYYMHMYYYGIKQMFVASPPYLCVCASVRALLRDWVLFT</sequence>
<comment type="caution">
    <text evidence="1">The sequence shown here is derived from an EMBL/GenBank/DDBJ whole genome shotgun (WGS) entry which is preliminary data.</text>
</comment>
<name>A0ABQ9ZXN5_9CRUS</name>
<reference evidence="1 2" key="1">
    <citation type="journal article" date="2023" name="Nucleic Acids Res.">
        <title>The hologenome of Daphnia magna reveals possible DNA methylation and microbiome-mediated evolution of the host genome.</title>
        <authorList>
            <person name="Chaturvedi A."/>
            <person name="Li X."/>
            <person name="Dhandapani V."/>
            <person name="Marshall H."/>
            <person name="Kissane S."/>
            <person name="Cuenca-Cambronero M."/>
            <person name="Asole G."/>
            <person name="Calvet F."/>
            <person name="Ruiz-Romero M."/>
            <person name="Marangio P."/>
            <person name="Guigo R."/>
            <person name="Rago D."/>
            <person name="Mirbahai L."/>
            <person name="Eastwood N."/>
            <person name="Colbourne J.K."/>
            <person name="Zhou J."/>
            <person name="Mallon E."/>
            <person name="Orsini L."/>
        </authorList>
    </citation>
    <scope>NUCLEOTIDE SEQUENCE [LARGE SCALE GENOMIC DNA]</scope>
    <source>
        <strain evidence="1">LRV0_1</strain>
    </source>
</reference>
<evidence type="ECO:0000313" key="1">
    <source>
        <dbReference type="EMBL" id="KAK4017319.1"/>
    </source>
</evidence>
<accession>A0ABQ9ZXN5</accession>
<organism evidence="1 2">
    <name type="scientific">Daphnia magna</name>
    <dbReference type="NCBI Taxonomy" id="35525"/>
    <lineage>
        <taxon>Eukaryota</taxon>
        <taxon>Metazoa</taxon>
        <taxon>Ecdysozoa</taxon>
        <taxon>Arthropoda</taxon>
        <taxon>Crustacea</taxon>
        <taxon>Branchiopoda</taxon>
        <taxon>Diplostraca</taxon>
        <taxon>Cladocera</taxon>
        <taxon>Anomopoda</taxon>
        <taxon>Daphniidae</taxon>
        <taxon>Daphnia</taxon>
    </lineage>
</organism>